<dbReference type="CDD" id="cd00284">
    <property type="entry name" value="Cytochrome_b_N"/>
    <property type="match status" value="1"/>
</dbReference>
<keyword evidence="5 14" id="KW-0813">Transport</keyword>
<keyword evidence="8 14" id="KW-0812">Transmembrane</keyword>
<evidence type="ECO:0000256" key="1">
    <source>
        <dbReference type="ARBA" id="ARBA00002444"/>
    </source>
</evidence>
<organism evidence="18 19">
    <name type="scientific">Pseudaquabacterium terrae</name>
    <dbReference type="NCBI Taxonomy" id="2732868"/>
    <lineage>
        <taxon>Bacteria</taxon>
        <taxon>Pseudomonadati</taxon>
        <taxon>Pseudomonadota</taxon>
        <taxon>Betaproteobacteria</taxon>
        <taxon>Burkholderiales</taxon>
        <taxon>Sphaerotilaceae</taxon>
        <taxon>Pseudaquabacterium</taxon>
    </lineage>
</organism>
<evidence type="ECO:0000256" key="8">
    <source>
        <dbReference type="ARBA" id="ARBA00022692"/>
    </source>
</evidence>
<evidence type="ECO:0000256" key="5">
    <source>
        <dbReference type="ARBA" id="ARBA00022448"/>
    </source>
</evidence>
<keyword evidence="11 15" id="KW-1133">Transmembrane helix</keyword>
<dbReference type="Proteomes" id="UP000737171">
    <property type="component" value="Unassembled WGS sequence"/>
</dbReference>
<keyword evidence="13 15" id="KW-0472">Membrane</keyword>
<feature type="domain" description="Cytochrome b/b6 N-terminal region profile" evidence="16">
    <location>
        <begin position="17"/>
        <end position="229"/>
    </location>
</feature>
<evidence type="ECO:0000256" key="2">
    <source>
        <dbReference type="ARBA" id="ARBA00004141"/>
    </source>
</evidence>
<dbReference type="EMBL" id="JABRWJ010000005">
    <property type="protein sequence ID" value="NRF69105.1"/>
    <property type="molecule type" value="Genomic_DNA"/>
</dbReference>
<evidence type="ECO:0000313" key="19">
    <source>
        <dbReference type="Proteomes" id="UP000737171"/>
    </source>
</evidence>
<feature type="transmembrane region" description="Helical" evidence="15">
    <location>
        <begin position="322"/>
        <end position="344"/>
    </location>
</feature>
<evidence type="ECO:0000256" key="12">
    <source>
        <dbReference type="ARBA" id="ARBA00023004"/>
    </source>
</evidence>
<evidence type="ECO:0000256" key="4">
    <source>
        <dbReference type="ARBA" id="ARBA00013531"/>
    </source>
</evidence>
<comment type="function">
    <text evidence="1 14">Component of the ubiquinol-cytochrome c reductase complex (complex III or cytochrome b-c1 complex), which is a respiratory chain that generates an electrochemical potential coupled to ATP synthesis.</text>
</comment>
<feature type="domain" description="Cytochrome b/b6 C-terminal region profile" evidence="17">
    <location>
        <begin position="240"/>
        <end position="458"/>
    </location>
</feature>
<keyword evidence="12" id="KW-0408">Iron</keyword>
<feature type="transmembrane region" description="Helical" evidence="15">
    <location>
        <begin position="425"/>
        <end position="444"/>
    </location>
</feature>
<dbReference type="Gene3D" id="1.20.810.10">
    <property type="entry name" value="Cytochrome Bc1 Complex, Chain C"/>
    <property type="match status" value="1"/>
</dbReference>
<feature type="transmembrane region" description="Helical" evidence="15">
    <location>
        <begin position="402"/>
        <end position="419"/>
    </location>
</feature>
<evidence type="ECO:0000256" key="9">
    <source>
        <dbReference type="ARBA" id="ARBA00022723"/>
    </source>
</evidence>
<sequence length="465" mass="52406">MADFKEAPADAPLGVKLMTWVDNRFPATKMYKEHMSEYYAPKNFNFWYFFGSLAMLVLVIQIVTGIFLVMHYKPDANTAFASVEYIMRDVPWGWLVRYLHSTGASAFFIVVYLHMFRGLMYGSYRKPRELVWLFGCGIFLCLMAEAFFGYLLPWGQMSYWGAQVIVNLFAAVPFVGPDLALLIRGDYVVSDATLNRFFSFHVIAIPLVLLGLVVAHIIALHEVGSNNPDGVEIKAKKDPKTGIPLDGIPFHPYYSVHDLFGVGVFLMIFSAIVFFGPELGGYFLEYNNFIPADPLKTPPHIAPVWYFTPFYSMLRATTDPMVNVLCVVVGLAGIVSALALPMRGKIIAVVGAVVGIFLLKTFDAKFWGVVVMGGAVIILFFLPWLDRSPVKSIRYRPGWHKWLYAVFVVFFIVLGYLGIQPPSDIGTLVAQAGTLFYFAFFLLMPWWSTIGMFKPVPDRVTFTKH</sequence>
<feature type="transmembrane region" description="Helical" evidence="15">
    <location>
        <begin position="197"/>
        <end position="219"/>
    </location>
</feature>
<feature type="transmembrane region" description="Helical" evidence="15">
    <location>
        <begin position="98"/>
        <end position="119"/>
    </location>
</feature>
<keyword evidence="6 14" id="KW-0349">Heme</keyword>
<comment type="caution">
    <text evidence="18">The sequence shown here is derived from an EMBL/GenBank/DDBJ whole genome shotgun (WGS) entry which is preliminary data.</text>
</comment>
<evidence type="ECO:0000256" key="13">
    <source>
        <dbReference type="ARBA" id="ARBA00023136"/>
    </source>
</evidence>
<feature type="transmembrane region" description="Helical" evidence="15">
    <location>
        <begin position="364"/>
        <end position="382"/>
    </location>
</feature>
<dbReference type="SUPFAM" id="SSF81648">
    <property type="entry name" value="a domain/subunit of cytochrome bc1 complex (Ubiquinol-cytochrome c reductase)"/>
    <property type="match status" value="2"/>
</dbReference>
<keyword evidence="10 14" id="KW-0249">Electron transport</keyword>
<dbReference type="PIRSF" id="PIRSF038885">
    <property type="entry name" value="COB"/>
    <property type="match status" value="1"/>
</dbReference>
<feature type="transmembrane region" description="Helical" evidence="15">
    <location>
        <begin position="131"/>
        <end position="152"/>
    </location>
</feature>
<comment type="cofactor">
    <cofactor evidence="14">
        <name>heme b</name>
        <dbReference type="ChEBI" id="CHEBI:60344"/>
    </cofactor>
    <text evidence="14">Binds 2 heme groups non-covalently.</text>
</comment>
<comment type="similarity">
    <text evidence="14">Belongs to the cytochrome b family.</text>
</comment>
<keyword evidence="19" id="KW-1185">Reference proteome</keyword>
<dbReference type="PROSITE" id="PS51003">
    <property type="entry name" value="CYTB_CTER"/>
    <property type="match status" value="1"/>
</dbReference>
<dbReference type="SUPFAM" id="SSF81342">
    <property type="entry name" value="Transmembrane di-heme cytochromes"/>
    <property type="match status" value="1"/>
</dbReference>
<dbReference type="InterPro" id="IPR030689">
    <property type="entry name" value="Cytochrome_b"/>
</dbReference>
<dbReference type="InterPro" id="IPR036150">
    <property type="entry name" value="Cyt_b/b6_C_sf"/>
</dbReference>
<evidence type="ECO:0000259" key="16">
    <source>
        <dbReference type="PROSITE" id="PS51002"/>
    </source>
</evidence>
<evidence type="ECO:0000256" key="14">
    <source>
        <dbReference type="RuleBase" id="RU003385"/>
    </source>
</evidence>
<feature type="transmembrane region" description="Helical" evidence="15">
    <location>
        <begin position="164"/>
        <end position="185"/>
    </location>
</feature>
<dbReference type="Pfam" id="PF00033">
    <property type="entry name" value="Cytochrome_B"/>
    <property type="match status" value="1"/>
</dbReference>
<comment type="subcellular location">
    <subcellularLocation>
        <location evidence="2">Membrane</location>
        <topology evidence="2">Multi-pass membrane protein</topology>
    </subcellularLocation>
</comment>
<reference evidence="18 19" key="1">
    <citation type="submission" date="2020-05" db="EMBL/GenBank/DDBJ databases">
        <title>Aquincola sp. isolate from soil.</title>
        <authorList>
            <person name="Han J."/>
            <person name="Kim D.-U."/>
        </authorList>
    </citation>
    <scope>NUCLEOTIDE SEQUENCE [LARGE SCALE GENOMIC DNA]</scope>
    <source>
        <strain evidence="18 19">S2</strain>
    </source>
</reference>
<keyword evidence="7 14" id="KW-0679">Respiratory chain</keyword>
<dbReference type="PROSITE" id="PS51002">
    <property type="entry name" value="CYTB_NTER"/>
    <property type="match status" value="1"/>
</dbReference>
<proteinExistence type="inferred from homology"/>
<dbReference type="PANTHER" id="PTHR19271">
    <property type="entry name" value="CYTOCHROME B"/>
    <property type="match status" value="1"/>
</dbReference>
<name>A0ABX2EKA9_9BURK</name>
<evidence type="ECO:0000256" key="7">
    <source>
        <dbReference type="ARBA" id="ARBA00022660"/>
    </source>
</evidence>
<evidence type="ECO:0000313" key="18">
    <source>
        <dbReference type="EMBL" id="NRF69105.1"/>
    </source>
</evidence>
<dbReference type="InterPro" id="IPR027387">
    <property type="entry name" value="Cytb/b6-like_sf"/>
</dbReference>
<dbReference type="InterPro" id="IPR048259">
    <property type="entry name" value="Cytochrome_b_N_euk/bac"/>
</dbReference>
<evidence type="ECO:0000256" key="15">
    <source>
        <dbReference type="SAM" id="Phobius"/>
    </source>
</evidence>
<evidence type="ECO:0000259" key="17">
    <source>
        <dbReference type="PROSITE" id="PS51003"/>
    </source>
</evidence>
<accession>A0ABX2EKA9</accession>
<dbReference type="InterPro" id="IPR005797">
    <property type="entry name" value="Cyt_b/b6_N"/>
</dbReference>
<dbReference type="Pfam" id="PF00032">
    <property type="entry name" value="Cytochrom_B_C"/>
    <property type="match status" value="2"/>
</dbReference>
<dbReference type="PANTHER" id="PTHR19271:SF16">
    <property type="entry name" value="CYTOCHROME B"/>
    <property type="match status" value="1"/>
</dbReference>
<feature type="transmembrane region" description="Helical" evidence="15">
    <location>
        <begin position="259"/>
        <end position="276"/>
    </location>
</feature>
<feature type="transmembrane region" description="Helical" evidence="15">
    <location>
        <begin position="46"/>
        <end position="70"/>
    </location>
</feature>
<dbReference type="RefSeq" id="WP_173125424.1">
    <property type="nucleotide sequence ID" value="NZ_JABRWJ010000005.1"/>
</dbReference>
<evidence type="ECO:0000256" key="3">
    <source>
        <dbReference type="ARBA" id="ARBA00011649"/>
    </source>
</evidence>
<dbReference type="InterPro" id="IPR005798">
    <property type="entry name" value="Cyt_b/b6_C"/>
</dbReference>
<evidence type="ECO:0000256" key="10">
    <source>
        <dbReference type="ARBA" id="ARBA00022982"/>
    </source>
</evidence>
<keyword evidence="9" id="KW-0479">Metal-binding</keyword>
<evidence type="ECO:0000256" key="6">
    <source>
        <dbReference type="ARBA" id="ARBA00022617"/>
    </source>
</evidence>
<comment type="subunit">
    <text evidence="3 14">The main subunits of complex b-c1 are: cytochrome b, cytochrome c1 and the Rieske protein.</text>
</comment>
<evidence type="ECO:0000256" key="11">
    <source>
        <dbReference type="ARBA" id="ARBA00022989"/>
    </source>
</evidence>
<protein>
    <recommendedName>
        <fullName evidence="4 14">Cytochrome b</fullName>
    </recommendedName>
</protein>
<dbReference type="InterPro" id="IPR016174">
    <property type="entry name" value="Di-haem_cyt_TM"/>
</dbReference>
<gene>
    <name evidence="18" type="ORF">HLB44_19095</name>
</gene>